<dbReference type="AlphaFoldDB" id="A0A371B9B6"/>
<proteinExistence type="predicted"/>
<dbReference type="OrthoDB" id="5402150at2"/>
<name>A0A371B9B6_9BRAD</name>
<organism evidence="2 3">
    <name type="scientific">Undibacter mobilis</name>
    <dbReference type="NCBI Taxonomy" id="2292256"/>
    <lineage>
        <taxon>Bacteria</taxon>
        <taxon>Pseudomonadati</taxon>
        <taxon>Pseudomonadota</taxon>
        <taxon>Alphaproteobacteria</taxon>
        <taxon>Hyphomicrobiales</taxon>
        <taxon>Nitrobacteraceae</taxon>
        <taxon>Undibacter</taxon>
    </lineage>
</organism>
<dbReference type="Pfam" id="PF05099">
    <property type="entry name" value="TerB"/>
    <property type="match status" value="1"/>
</dbReference>
<dbReference type="Gene3D" id="1.10.3680.10">
    <property type="entry name" value="TerB-like"/>
    <property type="match status" value="1"/>
</dbReference>
<dbReference type="Proteomes" id="UP000263993">
    <property type="component" value="Unassembled WGS sequence"/>
</dbReference>
<feature type="domain" description="Co-chaperone DjlA N-terminal" evidence="1">
    <location>
        <begin position="28"/>
        <end position="144"/>
    </location>
</feature>
<evidence type="ECO:0000259" key="1">
    <source>
        <dbReference type="Pfam" id="PF05099"/>
    </source>
</evidence>
<dbReference type="InterPro" id="IPR029024">
    <property type="entry name" value="TerB-like"/>
</dbReference>
<evidence type="ECO:0000313" key="3">
    <source>
        <dbReference type="Proteomes" id="UP000263993"/>
    </source>
</evidence>
<dbReference type="CDD" id="cd07313">
    <property type="entry name" value="terB_like_2"/>
    <property type="match status" value="1"/>
</dbReference>
<evidence type="ECO:0000313" key="2">
    <source>
        <dbReference type="EMBL" id="RDV03971.1"/>
    </source>
</evidence>
<accession>A0A371B9B6</accession>
<gene>
    <name evidence="2" type="ORF">DXH78_04845</name>
</gene>
<reference evidence="3" key="1">
    <citation type="submission" date="2018-08" db="EMBL/GenBank/DDBJ databases">
        <authorList>
            <person name="Kim S.-J."/>
            <person name="Jung G.-Y."/>
        </authorList>
    </citation>
    <scope>NUCLEOTIDE SEQUENCE [LARGE SCALE GENOMIC DNA]</scope>
    <source>
        <strain evidence="3">GY_H</strain>
    </source>
</reference>
<sequence length="155" mass="17697">MFDAIMKFIGDLSEDDSRPEEFAETDYRLAAAALLVHTAAIDGGISDSEHVRLHDLIKERFKLDDKAADKLIMRAEEADEKAIDLYQFTTRLNRALDDKQRARVVEMMWQVVFADGKVTEFEDNLIWRAADLLHVSREERIALKTRVAAAQGTDE</sequence>
<protein>
    <submittedName>
        <fullName evidence="2">TerB family tellurite resistance protein</fullName>
    </submittedName>
</protein>
<comment type="caution">
    <text evidence="2">The sequence shown here is derived from an EMBL/GenBank/DDBJ whole genome shotgun (WGS) entry which is preliminary data.</text>
</comment>
<dbReference type="SUPFAM" id="SSF158682">
    <property type="entry name" value="TerB-like"/>
    <property type="match status" value="1"/>
</dbReference>
<dbReference type="EMBL" id="QRGO01000001">
    <property type="protein sequence ID" value="RDV03971.1"/>
    <property type="molecule type" value="Genomic_DNA"/>
</dbReference>
<keyword evidence="3" id="KW-1185">Reference proteome</keyword>
<dbReference type="RefSeq" id="WP_115515997.1">
    <property type="nucleotide sequence ID" value="NZ_QRGO01000001.1"/>
</dbReference>
<dbReference type="InterPro" id="IPR007791">
    <property type="entry name" value="DjlA_N"/>
</dbReference>